<feature type="compositionally biased region" description="Polar residues" evidence="5">
    <location>
        <begin position="309"/>
        <end position="323"/>
    </location>
</feature>
<dbReference type="PRINTS" id="PR00348">
    <property type="entry name" value="UBIQUITIN"/>
</dbReference>
<evidence type="ECO:0000313" key="9">
    <source>
        <dbReference type="Proteomes" id="UP000006813"/>
    </source>
</evidence>
<dbReference type="Proteomes" id="UP000006813">
    <property type="component" value="Unassembled WGS sequence"/>
</dbReference>
<evidence type="ECO:0000256" key="3">
    <source>
        <dbReference type="ARBA" id="ARBA00022833"/>
    </source>
</evidence>
<dbReference type="InterPro" id="IPR000058">
    <property type="entry name" value="Znf_AN1"/>
</dbReference>
<sequence>MFKADLGRTGIRLPTTYSRGIREVKVIDNRKELPFFNEDNMELGPFDYKLLFCDTMEVFIETLTGTCFELRVSPFEAVISVKAKIQRLKGIPICQQHLIWNNLELEDDYCLNDYNVSEDCTLKLVLAMRGGPINTRKVPMEDPLREMAKYMDPSQDEVWEKASCSRQVPFLVYREGDQLNFFYVVDRGDGTLTPLSESLRIWSAQIYGLQERSGGSVYNLCTDEDGEVDLSPSGQKTIENSITMNKMKLLKAKMESMNLGRKPKRVPRVQPHPPNMRPSSDSSGVIPRPPLLPALTPLGLGTQGHLRPGSSQPQGTQHSTGNLATKDLQDPVLVIPPLKEHKPEAALRPAETEGNAAGAGCGAGAQGARRASVLSPSTPASPKAAAHSPWDSGSPGKPHREPRARDSRAALEPIVPSPGRGCGGVKVCSPGKRPDVISRVEGRDITEMANKATKDHVGRVSKARLLASLARSWSRAGVQSGHSLGRLRPPGTTLHPPLRRLYPSTPSGSPGPQPIVPFPSALGLEMKRNSAAAGKRGGECTLPPVKAPLQTKKKATTKHCFLCGKKTGLATSYKCCGNNFCASHRYAETHGCTFDYKSAGRRFLQEANPVVKAPKLPKI</sequence>
<dbReference type="eggNOG" id="KOG0001">
    <property type="taxonomic scope" value="Eukaryota"/>
</dbReference>
<dbReference type="PANTHER" id="PTHR46728">
    <property type="entry name" value="AN1-TYPE ZINC FINGER PROTEIN 4"/>
    <property type="match status" value="1"/>
</dbReference>
<keyword evidence="3" id="KW-0862">Zinc</keyword>
<dbReference type="FunCoup" id="G5ATS4">
    <property type="interactions" value="34"/>
</dbReference>
<dbReference type="InParanoid" id="G5ATS4"/>
<keyword evidence="1" id="KW-0479">Metal-binding</keyword>
<organism evidence="8 9">
    <name type="scientific">Heterocephalus glaber</name>
    <name type="common">Naked mole rat</name>
    <dbReference type="NCBI Taxonomy" id="10181"/>
    <lineage>
        <taxon>Eukaryota</taxon>
        <taxon>Metazoa</taxon>
        <taxon>Chordata</taxon>
        <taxon>Craniata</taxon>
        <taxon>Vertebrata</taxon>
        <taxon>Euteleostomi</taxon>
        <taxon>Mammalia</taxon>
        <taxon>Eutheria</taxon>
        <taxon>Euarchontoglires</taxon>
        <taxon>Glires</taxon>
        <taxon>Rodentia</taxon>
        <taxon>Hystricomorpha</taxon>
        <taxon>Bathyergidae</taxon>
        <taxon>Heterocephalus</taxon>
    </lineage>
</organism>
<feature type="compositionally biased region" description="Low complexity" evidence="5">
    <location>
        <begin position="375"/>
        <end position="389"/>
    </location>
</feature>
<dbReference type="InterPro" id="IPR053061">
    <property type="entry name" value="AN1-type_zinc_finger"/>
</dbReference>
<dbReference type="SMART" id="SM00154">
    <property type="entry name" value="ZnF_AN1"/>
    <property type="match status" value="1"/>
</dbReference>
<accession>G5ATS4</accession>
<dbReference type="InterPro" id="IPR000626">
    <property type="entry name" value="Ubiquitin-like_dom"/>
</dbReference>
<evidence type="ECO:0000259" key="6">
    <source>
        <dbReference type="PROSITE" id="PS50053"/>
    </source>
</evidence>
<dbReference type="CDD" id="cd01802">
    <property type="entry name" value="Ubl_ZFAND4"/>
    <property type="match status" value="1"/>
</dbReference>
<evidence type="ECO:0000259" key="7">
    <source>
        <dbReference type="PROSITE" id="PS51039"/>
    </source>
</evidence>
<feature type="compositionally biased region" description="Basic and acidic residues" evidence="5">
    <location>
        <begin position="398"/>
        <end position="409"/>
    </location>
</feature>
<evidence type="ECO:0000256" key="5">
    <source>
        <dbReference type="SAM" id="MobiDB-lite"/>
    </source>
</evidence>
<evidence type="ECO:0000256" key="1">
    <source>
        <dbReference type="ARBA" id="ARBA00022723"/>
    </source>
</evidence>
<dbReference type="Pfam" id="PF00240">
    <property type="entry name" value="ubiquitin"/>
    <property type="match status" value="1"/>
</dbReference>
<dbReference type="GO" id="GO:0008270">
    <property type="term" value="F:zinc ion binding"/>
    <property type="evidence" value="ECO:0007669"/>
    <property type="project" value="UniProtKB-KW"/>
</dbReference>
<dbReference type="PANTHER" id="PTHR46728:SF1">
    <property type="entry name" value="AN1-TYPE ZINC FINGER PROTEIN 4"/>
    <property type="match status" value="1"/>
</dbReference>
<dbReference type="SUPFAM" id="SSF54236">
    <property type="entry name" value="Ubiquitin-like"/>
    <property type="match status" value="1"/>
</dbReference>
<dbReference type="SMART" id="SM00213">
    <property type="entry name" value="UBQ"/>
    <property type="match status" value="1"/>
</dbReference>
<dbReference type="Gene3D" id="3.10.20.90">
    <property type="entry name" value="Phosphatidylinositol 3-kinase Catalytic Subunit, Chain A, domain 1"/>
    <property type="match status" value="1"/>
</dbReference>
<dbReference type="InterPro" id="IPR035896">
    <property type="entry name" value="AN1-like_Znf"/>
</dbReference>
<proteinExistence type="predicted"/>
<reference evidence="8 9" key="1">
    <citation type="journal article" date="2011" name="Nature">
        <title>Genome sequencing reveals insights into physiology and longevity of the naked mole rat.</title>
        <authorList>
            <person name="Kim E.B."/>
            <person name="Fang X."/>
            <person name="Fushan A.A."/>
            <person name="Huang Z."/>
            <person name="Lobanov A.V."/>
            <person name="Han L."/>
            <person name="Marino S.M."/>
            <person name="Sun X."/>
            <person name="Turanov A.A."/>
            <person name="Yang P."/>
            <person name="Yim S.H."/>
            <person name="Zhao X."/>
            <person name="Kasaikina M.V."/>
            <person name="Stoletzki N."/>
            <person name="Peng C."/>
            <person name="Polak P."/>
            <person name="Xiong Z."/>
            <person name="Kiezun A."/>
            <person name="Zhu Y."/>
            <person name="Chen Y."/>
            <person name="Kryukov G.V."/>
            <person name="Zhang Q."/>
            <person name="Peshkin L."/>
            <person name="Yang L."/>
            <person name="Bronson R.T."/>
            <person name="Buffenstein R."/>
            <person name="Wang B."/>
            <person name="Han C."/>
            <person name="Li Q."/>
            <person name="Chen L."/>
            <person name="Zhao W."/>
            <person name="Sunyaev S.R."/>
            <person name="Park T.J."/>
            <person name="Zhang G."/>
            <person name="Wang J."/>
            <person name="Gladyshev V.N."/>
        </authorList>
    </citation>
    <scope>NUCLEOTIDE SEQUENCE [LARGE SCALE GENOMIC DNA]</scope>
</reference>
<protein>
    <submittedName>
        <fullName evidence="8">AN1-type zinc finger and ubiquitin domain-containing protein 1</fullName>
    </submittedName>
</protein>
<dbReference type="SUPFAM" id="SSF118310">
    <property type="entry name" value="AN1-like Zinc finger"/>
    <property type="match status" value="1"/>
</dbReference>
<dbReference type="Gene3D" id="4.10.1110.10">
    <property type="entry name" value="AN1-like Zinc finger"/>
    <property type="match status" value="1"/>
</dbReference>
<feature type="region of interest" description="Disordered" evidence="5">
    <location>
        <begin position="345"/>
        <end position="425"/>
    </location>
</feature>
<evidence type="ECO:0000313" key="8">
    <source>
        <dbReference type="EMBL" id="EHB00435.1"/>
    </source>
</evidence>
<feature type="region of interest" description="Disordered" evidence="5">
    <location>
        <begin position="263"/>
        <end position="328"/>
    </location>
</feature>
<dbReference type="PROSITE" id="PS50053">
    <property type="entry name" value="UBIQUITIN_2"/>
    <property type="match status" value="1"/>
</dbReference>
<name>G5ATS4_HETGA</name>
<keyword evidence="2 4" id="KW-0863">Zinc-finger</keyword>
<feature type="domain" description="AN1-type" evidence="7">
    <location>
        <begin position="554"/>
        <end position="600"/>
    </location>
</feature>
<evidence type="ECO:0000256" key="4">
    <source>
        <dbReference type="PROSITE-ProRule" id="PRU00449"/>
    </source>
</evidence>
<dbReference type="STRING" id="10181.G5ATS4"/>
<dbReference type="InterPro" id="IPR019956">
    <property type="entry name" value="Ubiquitin_dom"/>
</dbReference>
<gene>
    <name evidence="8" type="ORF">GW7_21014</name>
</gene>
<dbReference type="PROSITE" id="PS51039">
    <property type="entry name" value="ZF_AN1"/>
    <property type="match status" value="1"/>
</dbReference>
<feature type="domain" description="Ubiquitin-like" evidence="6">
    <location>
        <begin position="56"/>
        <end position="131"/>
    </location>
</feature>
<dbReference type="EMBL" id="JH166936">
    <property type="protein sequence ID" value="EHB00435.1"/>
    <property type="molecule type" value="Genomic_DNA"/>
</dbReference>
<dbReference type="InterPro" id="IPR029071">
    <property type="entry name" value="Ubiquitin-like_domsf"/>
</dbReference>
<dbReference type="AlphaFoldDB" id="G5ATS4"/>
<evidence type="ECO:0000256" key="2">
    <source>
        <dbReference type="ARBA" id="ARBA00022771"/>
    </source>
</evidence>